<protein>
    <submittedName>
        <fullName evidence="4">Kinesin-like protein KIF11-B</fullName>
    </submittedName>
</protein>
<dbReference type="RefSeq" id="XP_028990920.2">
    <property type="nucleotide sequence ID" value="XM_029135087.3"/>
</dbReference>
<dbReference type="OrthoDB" id="3176171at2759"/>
<organism evidence="3 4">
    <name type="scientific">Betta splendens</name>
    <name type="common">Siamese fighting fish</name>
    <dbReference type="NCBI Taxonomy" id="158456"/>
    <lineage>
        <taxon>Eukaryota</taxon>
        <taxon>Metazoa</taxon>
        <taxon>Chordata</taxon>
        <taxon>Craniata</taxon>
        <taxon>Vertebrata</taxon>
        <taxon>Euteleostomi</taxon>
        <taxon>Actinopterygii</taxon>
        <taxon>Neopterygii</taxon>
        <taxon>Teleostei</taxon>
        <taxon>Neoteleostei</taxon>
        <taxon>Acanthomorphata</taxon>
        <taxon>Anabantaria</taxon>
        <taxon>Anabantiformes</taxon>
        <taxon>Anabantoidei</taxon>
        <taxon>Osphronemidae</taxon>
        <taxon>Betta</taxon>
    </lineage>
</organism>
<feature type="signal peptide" evidence="2">
    <location>
        <begin position="1"/>
        <end position="22"/>
    </location>
</feature>
<name>A0A6P7LA46_BETSP</name>
<feature type="compositionally biased region" description="Polar residues" evidence="1">
    <location>
        <begin position="358"/>
        <end position="378"/>
    </location>
</feature>
<evidence type="ECO:0000256" key="2">
    <source>
        <dbReference type="SAM" id="SignalP"/>
    </source>
</evidence>
<feature type="chain" id="PRO_5035277698" evidence="2">
    <location>
        <begin position="23"/>
        <end position="378"/>
    </location>
</feature>
<feature type="compositionally biased region" description="Basic and acidic residues" evidence="1">
    <location>
        <begin position="338"/>
        <end position="352"/>
    </location>
</feature>
<feature type="region of interest" description="Disordered" evidence="1">
    <location>
        <begin position="338"/>
        <end position="378"/>
    </location>
</feature>
<accession>A0A6P7LA46</accession>
<sequence>MRILTLCSFYLVHYQLLSTVDASTSDVSGLHEKLDRKNKVEQHNNQIQQSFAERMDAAFSNMQRCIQQQGIKHHEMLSSCSQAVDRLLLTNESSLKEAVATVESVLERVGQLVAVSVSGFQVKVQEQRMVCQQDKHTLLELLEEHRQDMEELLVDQSLMSLSAVKELNQTLRASVETQRALADQVEGMKESGVFLSGLVQDLAGLHDVAVQGLTALQSEHDQLAEQIRRAQERHETGMKRTMDQINLLLLEAQKNYADLHTSATALQKPVQSTQHHLSSGLSTVKHQASTQADLLSSTFSYLSSSLRLNADESRQTLEEMAGSTSYLHSTVSVLVERESVSSAEKDGGREPDVENVISPPSTYSPPAQKNKTTRSLSY</sequence>
<reference evidence="4" key="1">
    <citation type="submission" date="2025-08" db="UniProtKB">
        <authorList>
            <consortium name="RefSeq"/>
        </authorList>
    </citation>
    <scope>IDENTIFICATION</scope>
</reference>
<dbReference type="AlphaFoldDB" id="A0A6P7LA46"/>
<proteinExistence type="predicted"/>
<keyword evidence="2" id="KW-0732">Signal</keyword>
<keyword evidence="3" id="KW-1185">Reference proteome</keyword>
<dbReference type="GeneID" id="114846236"/>
<dbReference type="InParanoid" id="A0A6P7LA46"/>
<gene>
    <name evidence="4" type="primary">LOC114846236</name>
</gene>
<evidence type="ECO:0000256" key="1">
    <source>
        <dbReference type="SAM" id="MobiDB-lite"/>
    </source>
</evidence>
<dbReference type="KEGG" id="bspl:114846236"/>
<evidence type="ECO:0000313" key="4">
    <source>
        <dbReference type="RefSeq" id="XP_028990920.2"/>
    </source>
</evidence>
<evidence type="ECO:0000313" key="3">
    <source>
        <dbReference type="Proteomes" id="UP000515150"/>
    </source>
</evidence>
<dbReference type="Proteomes" id="UP000515150">
    <property type="component" value="Chromosome 1"/>
</dbReference>